<gene>
    <name evidence="2" type="ORF">QBC42DRAFT_18615</name>
</gene>
<protein>
    <submittedName>
        <fullName evidence="2">Uncharacterized protein</fullName>
    </submittedName>
</protein>
<organism evidence="2 3">
    <name type="scientific">Cladorrhinum samala</name>
    <dbReference type="NCBI Taxonomy" id="585594"/>
    <lineage>
        <taxon>Eukaryota</taxon>
        <taxon>Fungi</taxon>
        <taxon>Dikarya</taxon>
        <taxon>Ascomycota</taxon>
        <taxon>Pezizomycotina</taxon>
        <taxon>Sordariomycetes</taxon>
        <taxon>Sordariomycetidae</taxon>
        <taxon>Sordariales</taxon>
        <taxon>Podosporaceae</taxon>
        <taxon>Cladorrhinum</taxon>
    </lineage>
</organism>
<feature type="region of interest" description="Disordered" evidence="1">
    <location>
        <begin position="167"/>
        <end position="191"/>
    </location>
</feature>
<evidence type="ECO:0000313" key="2">
    <source>
        <dbReference type="EMBL" id="KAK4465388.1"/>
    </source>
</evidence>
<keyword evidence="3" id="KW-1185">Reference proteome</keyword>
<evidence type="ECO:0000313" key="3">
    <source>
        <dbReference type="Proteomes" id="UP001321749"/>
    </source>
</evidence>
<comment type="caution">
    <text evidence="2">The sequence shown here is derived from an EMBL/GenBank/DDBJ whole genome shotgun (WGS) entry which is preliminary data.</text>
</comment>
<evidence type="ECO:0000256" key="1">
    <source>
        <dbReference type="SAM" id="MobiDB-lite"/>
    </source>
</evidence>
<proteinExistence type="predicted"/>
<dbReference type="AlphaFoldDB" id="A0AAV9I0P5"/>
<reference evidence="2" key="2">
    <citation type="submission" date="2023-06" db="EMBL/GenBank/DDBJ databases">
        <authorList>
            <consortium name="Lawrence Berkeley National Laboratory"/>
            <person name="Mondo S.J."/>
            <person name="Hensen N."/>
            <person name="Bonometti L."/>
            <person name="Westerberg I."/>
            <person name="Brannstrom I.O."/>
            <person name="Guillou S."/>
            <person name="Cros-Aarteil S."/>
            <person name="Calhoun S."/>
            <person name="Haridas S."/>
            <person name="Kuo A."/>
            <person name="Pangilinan J."/>
            <person name="Riley R."/>
            <person name="Labutti K."/>
            <person name="Andreopoulos B."/>
            <person name="Lipzen A."/>
            <person name="Chen C."/>
            <person name="Yanf M."/>
            <person name="Daum C."/>
            <person name="Ng V."/>
            <person name="Clum A."/>
            <person name="Steindorff A."/>
            <person name="Ohm R."/>
            <person name="Martin F."/>
            <person name="Silar P."/>
            <person name="Natvig D."/>
            <person name="Lalanne C."/>
            <person name="Gautier V."/>
            <person name="Ament-Velasquez S.L."/>
            <person name="Kruys A."/>
            <person name="Hutchinson M.I."/>
            <person name="Powell A.J."/>
            <person name="Barry K."/>
            <person name="Miller A.N."/>
            <person name="Grigoriev I.V."/>
            <person name="Debuchy R."/>
            <person name="Gladieux P."/>
            <person name="Thoren M.H."/>
            <person name="Johannesson H."/>
        </authorList>
    </citation>
    <scope>NUCLEOTIDE SEQUENCE</scope>
    <source>
        <strain evidence="2">PSN324</strain>
    </source>
</reference>
<accession>A0AAV9I0P5</accession>
<feature type="compositionally biased region" description="Acidic residues" evidence="1">
    <location>
        <begin position="234"/>
        <end position="247"/>
    </location>
</feature>
<reference evidence="2" key="1">
    <citation type="journal article" date="2023" name="Mol. Phylogenet. Evol.">
        <title>Genome-scale phylogeny and comparative genomics of the fungal order Sordariales.</title>
        <authorList>
            <person name="Hensen N."/>
            <person name="Bonometti L."/>
            <person name="Westerberg I."/>
            <person name="Brannstrom I.O."/>
            <person name="Guillou S."/>
            <person name="Cros-Aarteil S."/>
            <person name="Calhoun S."/>
            <person name="Haridas S."/>
            <person name="Kuo A."/>
            <person name="Mondo S."/>
            <person name="Pangilinan J."/>
            <person name="Riley R."/>
            <person name="LaButti K."/>
            <person name="Andreopoulos B."/>
            <person name="Lipzen A."/>
            <person name="Chen C."/>
            <person name="Yan M."/>
            <person name="Daum C."/>
            <person name="Ng V."/>
            <person name="Clum A."/>
            <person name="Steindorff A."/>
            <person name="Ohm R.A."/>
            <person name="Martin F."/>
            <person name="Silar P."/>
            <person name="Natvig D.O."/>
            <person name="Lalanne C."/>
            <person name="Gautier V."/>
            <person name="Ament-Velasquez S.L."/>
            <person name="Kruys A."/>
            <person name="Hutchinson M.I."/>
            <person name="Powell A.J."/>
            <person name="Barry K."/>
            <person name="Miller A.N."/>
            <person name="Grigoriev I.V."/>
            <person name="Debuchy R."/>
            <person name="Gladieux P."/>
            <person name="Hiltunen Thoren M."/>
            <person name="Johannesson H."/>
        </authorList>
    </citation>
    <scope>NUCLEOTIDE SEQUENCE</scope>
    <source>
        <strain evidence="2">PSN324</strain>
    </source>
</reference>
<sequence>MEPVTTVLSLLNETFTLAQTISGLASAPQEVQSAIKFIWTIQAKVQRAKHLRNRVFDVLSPDTARDATFISVQDAIREADAAVTASSLALVGTKKKDKTNPGSNSASKSSKAAVRVRFSWVAGGRQVYDGNLQELQVANAWLIHATGLLERRLESRGVVVRRDKLPFGEWEDGDDDGGKGGTDTTARLGDEISMLIGPRRSRELLLQGDGEVMQGGNDSGIGSLASSGGSSADSDNDDDYEEEEDQEQDKLGQGFRRKSDFTVVVLEPEGDDSKVDDLFLERLRQRQRQS</sequence>
<dbReference type="EMBL" id="MU864940">
    <property type="protein sequence ID" value="KAK4465388.1"/>
    <property type="molecule type" value="Genomic_DNA"/>
</dbReference>
<feature type="compositionally biased region" description="Low complexity" evidence="1">
    <location>
        <begin position="220"/>
        <end position="233"/>
    </location>
</feature>
<dbReference type="Proteomes" id="UP001321749">
    <property type="component" value="Unassembled WGS sequence"/>
</dbReference>
<name>A0AAV9I0P5_9PEZI</name>
<feature type="region of interest" description="Disordered" evidence="1">
    <location>
        <begin position="210"/>
        <end position="259"/>
    </location>
</feature>